<evidence type="ECO:0000313" key="2">
    <source>
        <dbReference type="Proteomes" id="UP000190648"/>
    </source>
</evidence>
<name>A0A1V4JWL7_PATFA</name>
<dbReference type="EMBL" id="LSYS01005643">
    <property type="protein sequence ID" value="OPJ76475.1"/>
    <property type="molecule type" value="Genomic_DNA"/>
</dbReference>
<organism evidence="1 2">
    <name type="scientific">Patagioenas fasciata monilis</name>
    <dbReference type="NCBI Taxonomy" id="372326"/>
    <lineage>
        <taxon>Eukaryota</taxon>
        <taxon>Metazoa</taxon>
        <taxon>Chordata</taxon>
        <taxon>Craniata</taxon>
        <taxon>Vertebrata</taxon>
        <taxon>Euteleostomi</taxon>
        <taxon>Archelosauria</taxon>
        <taxon>Archosauria</taxon>
        <taxon>Dinosauria</taxon>
        <taxon>Saurischia</taxon>
        <taxon>Theropoda</taxon>
        <taxon>Coelurosauria</taxon>
        <taxon>Aves</taxon>
        <taxon>Neognathae</taxon>
        <taxon>Neoaves</taxon>
        <taxon>Columbimorphae</taxon>
        <taxon>Columbiformes</taxon>
        <taxon>Columbidae</taxon>
        <taxon>Patagioenas</taxon>
    </lineage>
</organism>
<dbReference type="Proteomes" id="UP000190648">
    <property type="component" value="Unassembled WGS sequence"/>
</dbReference>
<comment type="caution">
    <text evidence="1">The sequence shown here is derived from an EMBL/GenBank/DDBJ whole genome shotgun (WGS) entry which is preliminary data.</text>
</comment>
<evidence type="ECO:0000313" key="1">
    <source>
        <dbReference type="EMBL" id="OPJ76475.1"/>
    </source>
</evidence>
<keyword evidence="2" id="KW-1185">Reference proteome</keyword>
<proteinExistence type="predicted"/>
<accession>A0A1V4JWL7</accession>
<protein>
    <submittedName>
        <fullName evidence="1">Uncharacterized protein</fullName>
    </submittedName>
</protein>
<sequence>MTKQFLCHQRRGTKDRYLCCYPVKCHFGSCPECLALTTNYTENKGFLLLKSNFSKKNQWMHLKNRVCLLLRSL</sequence>
<gene>
    <name evidence="1" type="ORF">AV530_016153</name>
</gene>
<reference evidence="1 2" key="1">
    <citation type="submission" date="2016-02" db="EMBL/GenBank/DDBJ databases">
        <title>Band-tailed pigeon sequencing and assembly.</title>
        <authorList>
            <person name="Soares A.E."/>
            <person name="Novak B.J."/>
            <person name="Rice E.S."/>
            <person name="O'Connell B."/>
            <person name="Chang D."/>
            <person name="Weber S."/>
            <person name="Shapiro B."/>
        </authorList>
    </citation>
    <scope>NUCLEOTIDE SEQUENCE [LARGE SCALE GENOMIC DNA]</scope>
    <source>
        <strain evidence="1">BTP2013</strain>
        <tissue evidence="1">Blood</tissue>
    </source>
</reference>
<dbReference type="AlphaFoldDB" id="A0A1V4JWL7"/>